<feature type="compositionally biased region" description="Acidic residues" evidence="8">
    <location>
        <begin position="416"/>
        <end position="427"/>
    </location>
</feature>
<evidence type="ECO:0000256" key="5">
    <source>
        <dbReference type="ARBA" id="ARBA00022824"/>
    </source>
</evidence>
<feature type="transmembrane region" description="Helical" evidence="9">
    <location>
        <begin position="66"/>
        <end position="83"/>
    </location>
</feature>
<feature type="compositionally biased region" description="Basic residues" evidence="8">
    <location>
        <begin position="434"/>
        <end position="445"/>
    </location>
</feature>
<dbReference type="KEGG" id="tasa:A1Q1_02496"/>
<dbReference type="EMBL" id="ALBS01000203">
    <property type="protein sequence ID" value="EJT48475.1"/>
    <property type="molecule type" value="Genomic_DNA"/>
</dbReference>
<feature type="transmembrane region" description="Helical" evidence="9">
    <location>
        <begin position="145"/>
        <end position="163"/>
    </location>
</feature>
<reference evidence="11 12" key="1">
    <citation type="journal article" date="2012" name="Eukaryot. Cell">
        <title>Draft genome sequence of CBS 2479, the standard type strain of Trichosporon asahii.</title>
        <authorList>
            <person name="Yang R.Y."/>
            <person name="Li H.T."/>
            <person name="Zhu H."/>
            <person name="Zhou G.P."/>
            <person name="Wang M."/>
            <person name="Wang L."/>
        </authorList>
    </citation>
    <scope>NUCLEOTIDE SEQUENCE [LARGE SCALE GENOMIC DNA]</scope>
    <source>
        <strain evidence="12">ATCC 90039 / CBS 2479 / JCM 2466 / KCTC 7840 / NCYC 2677 / UAMH 7654</strain>
    </source>
</reference>
<organism evidence="11 12">
    <name type="scientific">Trichosporon asahii var. asahii (strain ATCC 90039 / CBS 2479 / JCM 2466 / KCTC 7840 / NBRC 103889/ NCYC 2677 / UAMH 7654)</name>
    <name type="common">Yeast</name>
    <dbReference type="NCBI Taxonomy" id="1186058"/>
    <lineage>
        <taxon>Eukaryota</taxon>
        <taxon>Fungi</taxon>
        <taxon>Dikarya</taxon>
        <taxon>Basidiomycota</taxon>
        <taxon>Agaricomycotina</taxon>
        <taxon>Tremellomycetes</taxon>
        <taxon>Trichosporonales</taxon>
        <taxon>Trichosporonaceae</taxon>
        <taxon>Trichosporon</taxon>
    </lineage>
</organism>
<dbReference type="InterPro" id="IPR007369">
    <property type="entry name" value="Peptidase_A22B_SPP"/>
</dbReference>
<keyword evidence="6 9" id="KW-1133">Transmembrane helix</keyword>
<dbReference type="VEuPathDB" id="FungiDB:A1Q1_02496"/>
<dbReference type="Proteomes" id="UP000002748">
    <property type="component" value="Unassembled WGS sequence"/>
</dbReference>
<comment type="caution">
    <text evidence="11">The sequence shown here is derived from an EMBL/GenBank/DDBJ whole genome shotgun (WGS) entry which is preliminary data.</text>
</comment>
<dbReference type="GO" id="GO:0006465">
    <property type="term" value="P:signal peptide processing"/>
    <property type="evidence" value="ECO:0007669"/>
    <property type="project" value="TreeGrafter"/>
</dbReference>
<keyword evidence="4" id="KW-0378">Hydrolase</keyword>
<dbReference type="Pfam" id="PF04258">
    <property type="entry name" value="Peptidase_A22B"/>
    <property type="match status" value="1"/>
</dbReference>
<comment type="similarity">
    <text evidence="2">Belongs to the peptidase A22B family.</text>
</comment>
<evidence type="ECO:0000313" key="11">
    <source>
        <dbReference type="EMBL" id="EJT48475.1"/>
    </source>
</evidence>
<dbReference type="SMART" id="SM00730">
    <property type="entry name" value="PSN"/>
    <property type="match status" value="1"/>
</dbReference>
<sequence>MEVSYVSLLGQALLPLVLGAHQSLRTPARVRAKLKREKRAKRKLLLEDESDDEDDEDETLTLGDTLLFPVLGSVVLLALYFVLKWIPKEYIDIVLGGYFTLAGMFAVYSTMGYILNGVAEAIGLRQSQWHVRVSRGFRQTFHAKFKTSSLLALPFLLLPLLYIPLDRHWLLSNFLALCLATAALAFLRLDSFVTAFALLGALLAYDIFWVFCTPVMVTVARGIDAPIKLQAPKKGEFAMLGLGDVVVPGLMVALCLRFDLELYARSRPNHAVGPKSNFGKTYFHTALVSYIAGLVLTVVAMNVQGRAQPALLYLSPACSLGPVLLALARGELGAMLKWRDEEEQEEEMRDETIEKGSEVAMRAREERKRKEAEREREREAAAAAAASGAKAVEAAAAAERAETAALAGGPEKVEMVDESWMENDSGETGETTQKRKPRRRGGKKK</sequence>
<feature type="transmembrane region" description="Helical" evidence="9">
    <location>
        <begin position="281"/>
        <end position="304"/>
    </location>
</feature>
<dbReference type="GO" id="GO:0042500">
    <property type="term" value="F:aspartic endopeptidase activity, intramembrane cleaving"/>
    <property type="evidence" value="ECO:0007669"/>
    <property type="project" value="InterPro"/>
</dbReference>
<keyword evidence="7 9" id="KW-0472">Membrane</keyword>
<evidence type="ECO:0000256" key="7">
    <source>
        <dbReference type="ARBA" id="ARBA00023136"/>
    </source>
</evidence>
<feature type="signal peptide" evidence="10">
    <location>
        <begin position="1"/>
        <end position="19"/>
    </location>
</feature>
<feature type="transmembrane region" description="Helical" evidence="9">
    <location>
        <begin position="169"/>
        <end position="189"/>
    </location>
</feature>
<protein>
    <recommendedName>
        <fullName evidence="13">Minor histocompatibility antigen H13</fullName>
    </recommendedName>
</protein>
<keyword evidence="3 9" id="KW-0812">Transmembrane</keyword>
<dbReference type="GeneID" id="25986010"/>
<evidence type="ECO:0000256" key="3">
    <source>
        <dbReference type="ARBA" id="ARBA00022692"/>
    </source>
</evidence>
<feature type="chain" id="PRO_5003780467" description="Minor histocompatibility antigen H13" evidence="10">
    <location>
        <begin position="20"/>
        <end position="445"/>
    </location>
</feature>
<evidence type="ECO:0000313" key="12">
    <source>
        <dbReference type="Proteomes" id="UP000002748"/>
    </source>
</evidence>
<dbReference type="GO" id="GO:0098554">
    <property type="term" value="C:cytoplasmic side of endoplasmic reticulum membrane"/>
    <property type="evidence" value="ECO:0007669"/>
    <property type="project" value="TreeGrafter"/>
</dbReference>
<dbReference type="RefSeq" id="XP_014179233.1">
    <property type="nucleotide sequence ID" value="XM_014323758.1"/>
</dbReference>
<feature type="compositionally biased region" description="Low complexity" evidence="8">
    <location>
        <begin position="381"/>
        <end position="407"/>
    </location>
</feature>
<name>J4UC15_TRIAS</name>
<evidence type="ECO:0008006" key="13">
    <source>
        <dbReference type="Google" id="ProtNLM"/>
    </source>
</evidence>
<feature type="transmembrane region" description="Helical" evidence="9">
    <location>
        <begin position="310"/>
        <end position="328"/>
    </location>
</feature>
<keyword evidence="5" id="KW-0256">Endoplasmic reticulum</keyword>
<evidence type="ECO:0000256" key="8">
    <source>
        <dbReference type="SAM" id="MobiDB-lite"/>
    </source>
</evidence>
<evidence type="ECO:0000256" key="10">
    <source>
        <dbReference type="SAM" id="SignalP"/>
    </source>
</evidence>
<dbReference type="GO" id="GO:0033619">
    <property type="term" value="P:membrane protein proteolysis"/>
    <property type="evidence" value="ECO:0007669"/>
    <property type="project" value="TreeGrafter"/>
</dbReference>
<proteinExistence type="inferred from homology"/>
<keyword evidence="10" id="KW-0732">Signal</keyword>
<feature type="transmembrane region" description="Helical" evidence="9">
    <location>
        <begin position="196"/>
        <end position="217"/>
    </location>
</feature>
<dbReference type="PANTHER" id="PTHR12174">
    <property type="entry name" value="SIGNAL PEPTIDE PEPTIDASE"/>
    <property type="match status" value="1"/>
</dbReference>
<evidence type="ECO:0000256" key="4">
    <source>
        <dbReference type="ARBA" id="ARBA00022801"/>
    </source>
</evidence>
<dbReference type="HOGENOM" id="CLU_023799_0_1_1"/>
<dbReference type="AlphaFoldDB" id="J4UC15"/>
<evidence type="ECO:0000256" key="6">
    <source>
        <dbReference type="ARBA" id="ARBA00022989"/>
    </source>
</evidence>
<dbReference type="PANTHER" id="PTHR12174:SF23">
    <property type="entry name" value="MINOR HISTOCOMPATIBILITY ANTIGEN H13"/>
    <property type="match status" value="1"/>
</dbReference>
<feature type="transmembrane region" description="Helical" evidence="9">
    <location>
        <begin position="237"/>
        <end position="260"/>
    </location>
</feature>
<dbReference type="GO" id="GO:0098553">
    <property type="term" value="C:lumenal side of endoplasmic reticulum membrane"/>
    <property type="evidence" value="ECO:0007669"/>
    <property type="project" value="TreeGrafter"/>
</dbReference>
<dbReference type="OrthoDB" id="29661at2759"/>
<feature type="compositionally biased region" description="Basic and acidic residues" evidence="8">
    <location>
        <begin position="350"/>
        <end position="380"/>
    </location>
</feature>
<dbReference type="InterPro" id="IPR006639">
    <property type="entry name" value="Preselin/SPP"/>
</dbReference>
<accession>J4UC15</accession>
<comment type="subcellular location">
    <subcellularLocation>
        <location evidence="1">Endoplasmic reticulum membrane</location>
        <topology evidence="1">Multi-pass membrane protein</topology>
    </subcellularLocation>
</comment>
<gene>
    <name evidence="11" type="ORF">A1Q1_02496</name>
</gene>
<evidence type="ECO:0000256" key="1">
    <source>
        <dbReference type="ARBA" id="ARBA00004477"/>
    </source>
</evidence>
<feature type="region of interest" description="Disordered" evidence="8">
    <location>
        <begin position="340"/>
        <end position="445"/>
    </location>
</feature>
<evidence type="ECO:0000256" key="2">
    <source>
        <dbReference type="ARBA" id="ARBA00006859"/>
    </source>
</evidence>
<evidence type="ECO:0000256" key="9">
    <source>
        <dbReference type="SAM" id="Phobius"/>
    </source>
</evidence>